<keyword evidence="1" id="KW-0472">Membrane</keyword>
<dbReference type="STRING" id="779.GCA_002019755_00746"/>
<name>A0A170S2H6_EHRRU</name>
<comment type="caution">
    <text evidence="2">The sequence shown here is derived from an EMBL/GenBank/DDBJ whole genome shotgun (WGS) entry which is preliminary data.</text>
</comment>
<accession>A0A170S2H6</accession>
<feature type="transmembrane region" description="Helical" evidence="1">
    <location>
        <begin position="41"/>
        <end position="62"/>
    </location>
</feature>
<protein>
    <submittedName>
        <fullName evidence="2">Uncharacterized protein</fullName>
    </submittedName>
</protein>
<proteinExistence type="predicted"/>
<keyword evidence="1" id="KW-1133">Transmembrane helix</keyword>
<evidence type="ECO:0000256" key="1">
    <source>
        <dbReference type="SAM" id="Phobius"/>
    </source>
</evidence>
<evidence type="ECO:0000313" key="3">
    <source>
        <dbReference type="Proteomes" id="UP000092677"/>
    </source>
</evidence>
<dbReference type="Proteomes" id="UP000092677">
    <property type="component" value="Unassembled WGS sequence"/>
</dbReference>
<dbReference type="AlphaFoldDB" id="A0A170S2H6"/>
<dbReference type="EMBL" id="BDDL01000086">
    <property type="protein sequence ID" value="GAT77546.1"/>
    <property type="molecule type" value="Genomic_DNA"/>
</dbReference>
<keyword evidence="1" id="KW-0812">Transmembrane</keyword>
<organism evidence="2 3">
    <name type="scientific">Ehrlichia ruminantium</name>
    <name type="common">heartwater rickettsia</name>
    <name type="synonym">Cowdria ruminantium</name>
    <dbReference type="NCBI Taxonomy" id="779"/>
    <lineage>
        <taxon>Bacteria</taxon>
        <taxon>Pseudomonadati</taxon>
        <taxon>Pseudomonadota</taxon>
        <taxon>Alphaproteobacteria</taxon>
        <taxon>Rickettsiales</taxon>
        <taxon>Anaplasmataceae</taxon>
        <taxon>Ehrlichia</taxon>
    </lineage>
</organism>
<evidence type="ECO:0000313" key="2">
    <source>
        <dbReference type="EMBL" id="GAT77546.1"/>
    </source>
</evidence>
<reference evidence="3" key="1">
    <citation type="submission" date="2016-05" db="EMBL/GenBank/DDBJ databases">
        <title>Draft genome sequences of four strains of Ehrlichia ruminantium, a tick-borne pathogen of ruminants, isolated from Zimbabwe, The Gambia and Ghana.</title>
        <authorList>
            <person name="Nakao R."/>
            <person name="Jongejan F."/>
            <person name="Sugimoto C."/>
        </authorList>
    </citation>
    <scope>NUCLEOTIDE SEQUENCE [LARGE SCALE GENOMIC DNA]</scope>
    <source>
        <strain evidence="3">Kerr Seringe</strain>
    </source>
</reference>
<gene>
    <name evidence="2" type="ORF">EHRUM2_07720</name>
</gene>
<feature type="transmembrane region" description="Helical" evidence="1">
    <location>
        <begin position="7"/>
        <end position="29"/>
    </location>
</feature>
<sequence length="85" mass="9863">MYMIITSLIISLLAYNSNYIICLLVNIVYCEEVCIENSKNLFLYVEIVCLSKCTSYFFYMCINNILNEKLSGKCIARVTSVFSDW</sequence>